<dbReference type="SUPFAM" id="SSF81606">
    <property type="entry name" value="PP2C-like"/>
    <property type="match status" value="1"/>
</dbReference>
<accession>A0ABW2FLW3</accession>
<feature type="domain" description="PAS" evidence="2">
    <location>
        <begin position="10"/>
        <end position="61"/>
    </location>
</feature>
<keyword evidence="1" id="KW-0378">Hydrolase</keyword>
<dbReference type="Proteomes" id="UP001596435">
    <property type="component" value="Unassembled WGS sequence"/>
</dbReference>
<dbReference type="PANTHER" id="PTHR43156:SF2">
    <property type="entry name" value="STAGE II SPORULATION PROTEIN E"/>
    <property type="match status" value="1"/>
</dbReference>
<reference evidence="4" key="1">
    <citation type="journal article" date="2019" name="Int. J. Syst. Evol. Microbiol.">
        <title>The Global Catalogue of Microorganisms (GCM) 10K type strain sequencing project: providing services to taxonomists for standard genome sequencing and annotation.</title>
        <authorList>
            <consortium name="The Broad Institute Genomics Platform"/>
            <consortium name="The Broad Institute Genome Sequencing Center for Infectious Disease"/>
            <person name="Wu L."/>
            <person name="Ma J."/>
        </authorList>
    </citation>
    <scope>NUCLEOTIDE SEQUENCE [LARGE SCALE GENOMIC DNA]</scope>
    <source>
        <strain evidence="4">CGMCC 1.12859</strain>
    </source>
</reference>
<dbReference type="SUPFAM" id="SSF55781">
    <property type="entry name" value="GAF domain-like"/>
    <property type="match status" value="1"/>
</dbReference>
<evidence type="ECO:0000256" key="1">
    <source>
        <dbReference type="ARBA" id="ARBA00022801"/>
    </source>
</evidence>
<gene>
    <name evidence="3" type="ORF">ACFQMG_01680</name>
</gene>
<name>A0ABW2FLW3_9ACTN</name>
<evidence type="ECO:0000313" key="3">
    <source>
        <dbReference type="EMBL" id="MFC7178269.1"/>
    </source>
</evidence>
<dbReference type="SMART" id="SM00091">
    <property type="entry name" value="PAS"/>
    <property type="match status" value="1"/>
</dbReference>
<dbReference type="Gene3D" id="3.30.450.20">
    <property type="entry name" value="PAS domain"/>
    <property type="match status" value="1"/>
</dbReference>
<dbReference type="PROSITE" id="PS50112">
    <property type="entry name" value="PAS"/>
    <property type="match status" value="1"/>
</dbReference>
<dbReference type="InterPro" id="IPR001932">
    <property type="entry name" value="PPM-type_phosphatase-like_dom"/>
</dbReference>
<proteinExistence type="predicted"/>
<sequence>MAQDGPWQQLPSPLRELLEGTPGAVGVLDTDLRYLYVNPALARMNGAPPEEHVGRTIAEIVPDIDARDDVLRAVLADGVPREAVSSGHTRVASPAGRRYWHGAYHRLEVAGTVVGLVGIVLEVTASRHQQHELEQARERLALMDSASTMIGTTLDMDTTCGELADFLVPVMADAASVEVLPPDGAASRGAAPGHLRLRRAALAAVPALLPHVQRFGAPGETVDYQPGSAIPRCLASGRPVVDNALPDDRLGRSAPNTDRVAAYRAARIHSALVVPLLARGRRLGTVTLVRAGESPGFGDDDLLVAQDLARRAAVSLDNARRYTREHGIALALQRALLAEPGAPHPGLRVAFRYRPAGTSALVGGDWYETAALPDGTTLVAIGDVMGHSLEAAVEMSHYQAMLRIVAAEGTSPGLLLDRMDRLLAQVETARPATCLAVIMDPARGVCTYASAGHLPPALVAPDGSVELLPVDPGPPLATGHGGCPEATAKLPPGHHLLLYTDGLVERREESIDESLDRLCRLRLPREATGDQLLDAVLAGLSPAPDDDVALLAAAFID</sequence>
<dbReference type="Gene3D" id="3.60.40.10">
    <property type="entry name" value="PPM-type phosphatase domain"/>
    <property type="match status" value="1"/>
</dbReference>
<dbReference type="RefSeq" id="WP_380230278.1">
    <property type="nucleotide sequence ID" value="NZ_JBHSVH010000002.1"/>
</dbReference>
<dbReference type="EMBL" id="JBHTAJ010000002">
    <property type="protein sequence ID" value="MFC7178269.1"/>
    <property type="molecule type" value="Genomic_DNA"/>
</dbReference>
<comment type="caution">
    <text evidence="3">The sequence shown here is derived from an EMBL/GenBank/DDBJ whole genome shotgun (WGS) entry which is preliminary data.</text>
</comment>
<dbReference type="InterPro" id="IPR036457">
    <property type="entry name" value="PPM-type-like_dom_sf"/>
</dbReference>
<organism evidence="3 4">
    <name type="scientific">Kitasatospora paranensis</name>
    <dbReference type="NCBI Taxonomy" id="258053"/>
    <lineage>
        <taxon>Bacteria</taxon>
        <taxon>Bacillati</taxon>
        <taxon>Actinomycetota</taxon>
        <taxon>Actinomycetes</taxon>
        <taxon>Kitasatosporales</taxon>
        <taxon>Streptomycetaceae</taxon>
        <taxon>Kitasatospora</taxon>
    </lineage>
</organism>
<dbReference type="PANTHER" id="PTHR43156">
    <property type="entry name" value="STAGE II SPORULATION PROTEIN E-RELATED"/>
    <property type="match status" value="1"/>
</dbReference>
<dbReference type="SMART" id="SM00331">
    <property type="entry name" value="PP2C_SIG"/>
    <property type="match status" value="1"/>
</dbReference>
<dbReference type="InterPro" id="IPR000014">
    <property type="entry name" value="PAS"/>
</dbReference>
<dbReference type="Pfam" id="PF08448">
    <property type="entry name" value="PAS_4"/>
    <property type="match status" value="1"/>
</dbReference>
<dbReference type="Pfam" id="PF07228">
    <property type="entry name" value="SpoIIE"/>
    <property type="match status" value="1"/>
</dbReference>
<evidence type="ECO:0000313" key="4">
    <source>
        <dbReference type="Proteomes" id="UP001596435"/>
    </source>
</evidence>
<dbReference type="InterPro" id="IPR029016">
    <property type="entry name" value="GAF-like_dom_sf"/>
</dbReference>
<dbReference type="Gene3D" id="3.30.450.40">
    <property type="match status" value="1"/>
</dbReference>
<evidence type="ECO:0000259" key="2">
    <source>
        <dbReference type="PROSITE" id="PS50112"/>
    </source>
</evidence>
<dbReference type="NCBIfam" id="TIGR00229">
    <property type="entry name" value="sensory_box"/>
    <property type="match status" value="1"/>
</dbReference>
<dbReference type="SMART" id="SM00065">
    <property type="entry name" value="GAF"/>
    <property type="match status" value="1"/>
</dbReference>
<dbReference type="CDD" id="cd00130">
    <property type="entry name" value="PAS"/>
    <property type="match status" value="1"/>
</dbReference>
<dbReference type="Pfam" id="PF01590">
    <property type="entry name" value="GAF"/>
    <property type="match status" value="1"/>
</dbReference>
<dbReference type="InterPro" id="IPR052016">
    <property type="entry name" value="Bact_Sigma-Reg"/>
</dbReference>
<dbReference type="SUPFAM" id="SSF55785">
    <property type="entry name" value="PYP-like sensor domain (PAS domain)"/>
    <property type="match status" value="1"/>
</dbReference>
<keyword evidence="4" id="KW-1185">Reference proteome</keyword>
<dbReference type="InterPro" id="IPR003018">
    <property type="entry name" value="GAF"/>
</dbReference>
<protein>
    <submittedName>
        <fullName evidence="3">SpoIIE family protein phosphatase</fullName>
    </submittedName>
</protein>
<dbReference type="InterPro" id="IPR013656">
    <property type="entry name" value="PAS_4"/>
</dbReference>
<dbReference type="InterPro" id="IPR035965">
    <property type="entry name" value="PAS-like_dom_sf"/>
</dbReference>